<dbReference type="PATRIC" id="fig|1203610.3.peg.608"/>
<evidence type="ECO:0000256" key="1">
    <source>
        <dbReference type="ARBA" id="ARBA00004651"/>
    </source>
</evidence>
<evidence type="ECO:0000313" key="9">
    <source>
        <dbReference type="EMBL" id="KKB59609.1"/>
    </source>
</evidence>
<evidence type="ECO:0000256" key="2">
    <source>
        <dbReference type="ARBA" id="ARBA00022475"/>
    </source>
</evidence>
<feature type="domain" description="ABC3 transporter permease C-terminal" evidence="8">
    <location>
        <begin position="298"/>
        <end position="413"/>
    </location>
</feature>
<comment type="caution">
    <text evidence="9">The sequence shown here is derived from an EMBL/GenBank/DDBJ whole genome shotgun (WGS) entry which is preliminary data.</text>
</comment>
<name>A0A0F5JPI5_9BACT</name>
<dbReference type="RefSeq" id="WP_028727880.1">
    <property type="nucleotide sequence ID" value="NZ_AUAE01000019.1"/>
</dbReference>
<dbReference type="GO" id="GO:0022857">
    <property type="term" value="F:transmembrane transporter activity"/>
    <property type="evidence" value="ECO:0007669"/>
    <property type="project" value="TreeGrafter"/>
</dbReference>
<dbReference type="STRING" id="1203610.HMPREF1536_00590"/>
<keyword evidence="2" id="KW-1003">Cell membrane</keyword>
<comment type="subcellular location">
    <subcellularLocation>
        <location evidence="1">Cell membrane</location>
        <topology evidence="1">Multi-pass membrane protein</topology>
    </subcellularLocation>
</comment>
<evidence type="ECO:0000256" key="6">
    <source>
        <dbReference type="ARBA" id="ARBA00038076"/>
    </source>
</evidence>
<evidence type="ECO:0000313" key="10">
    <source>
        <dbReference type="Proteomes" id="UP000033035"/>
    </source>
</evidence>
<dbReference type="EMBL" id="AQHW01000003">
    <property type="protein sequence ID" value="KKB59609.1"/>
    <property type="molecule type" value="Genomic_DNA"/>
</dbReference>
<feature type="transmembrane region" description="Helical" evidence="7">
    <location>
        <begin position="297"/>
        <end position="316"/>
    </location>
</feature>
<accession>A0A0F5JPI5</accession>
<organism evidence="9 10">
    <name type="scientific">Parabacteroides gordonii MS-1 = DSM 23371</name>
    <dbReference type="NCBI Taxonomy" id="1203610"/>
    <lineage>
        <taxon>Bacteria</taxon>
        <taxon>Pseudomonadati</taxon>
        <taxon>Bacteroidota</taxon>
        <taxon>Bacteroidia</taxon>
        <taxon>Bacteroidales</taxon>
        <taxon>Tannerellaceae</taxon>
        <taxon>Parabacteroides</taxon>
    </lineage>
</organism>
<keyword evidence="10" id="KW-1185">Reference proteome</keyword>
<dbReference type="PANTHER" id="PTHR30572">
    <property type="entry name" value="MEMBRANE COMPONENT OF TRANSPORTER-RELATED"/>
    <property type="match status" value="1"/>
</dbReference>
<feature type="transmembrane region" description="Helical" evidence="7">
    <location>
        <begin position="379"/>
        <end position="403"/>
    </location>
</feature>
<comment type="similarity">
    <text evidence="6">Belongs to the ABC-4 integral membrane protein family.</text>
</comment>
<dbReference type="PANTHER" id="PTHR30572:SF4">
    <property type="entry name" value="ABC TRANSPORTER PERMEASE YTRF"/>
    <property type="match status" value="1"/>
</dbReference>
<dbReference type="InterPro" id="IPR050250">
    <property type="entry name" value="Macrolide_Exporter_MacB"/>
</dbReference>
<proteinExistence type="inferred from homology"/>
<dbReference type="AlphaFoldDB" id="A0A0F5JPI5"/>
<dbReference type="InterPro" id="IPR003838">
    <property type="entry name" value="ABC3_permease_C"/>
</dbReference>
<gene>
    <name evidence="9" type="ORF">HMPREF1536_00590</name>
</gene>
<dbReference type="Pfam" id="PF02687">
    <property type="entry name" value="FtsX"/>
    <property type="match status" value="1"/>
</dbReference>
<dbReference type="Proteomes" id="UP000033035">
    <property type="component" value="Unassembled WGS sequence"/>
</dbReference>
<reference evidence="9 10" key="1">
    <citation type="submission" date="2013-04" db="EMBL/GenBank/DDBJ databases">
        <title>The Genome Sequence of Parabacteroides gordonii DSM 23371.</title>
        <authorList>
            <consortium name="The Broad Institute Genomics Platform"/>
            <person name="Earl A."/>
            <person name="Ward D."/>
            <person name="Feldgarden M."/>
            <person name="Gevers D."/>
            <person name="Martens E."/>
            <person name="Sakamoto M."/>
            <person name="Benno Y."/>
            <person name="Suzuki N."/>
            <person name="Matsunaga N."/>
            <person name="Koshihara K."/>
            <person name="Seki M."/>
            <person name="Komiya H."/>
            <person name="Walker B."/>
            <person name="Young S."/>
            <person name="Zeng Q."/>
            <person name="Gargeya S."/>
            <person name="Fitzgerald M."/>
            <person name="Haas B."/>
            <person name="Abouelleil A."/>
            <person name="Allen A.W."/>
            <person name="Alvarado L."/>
            <person name="Arachchi H.M."/>
            <person name="Berlin A.M."/>
            <person name="Chapman S.B."/>
            <person name="Gainer-Dewar J."/>
            <person name="Goldberg J."/>
            <person name="Griggs A."/>
            <person name="Gujja S."/>
            <person name="Hansen M."/>
            <person name="Howarth C."/>
            <person name="Imamovic A."/>
            <person name="Ireland A."/>
            <person name="Larimer J."/>
            <person name="McCowan C."/>
            <person name="Murphy C."/>
            <person name="Pearson M."/>
            <person name="Poon T.W."/>
            <person name="Priest M."/>
            <person name="Roberts A."/>
            <person name="Saif S."/>
            <person name="Shea T."/>
            <person name="Sisk P."/>
            <person name="Sykes S."/>
            <person name="Wortman J."/>
            <person name="Nusbaum C."/>
            <person name="Birren B."/>
        </authorList>
    </citation>
    <scope>NUCLEOTIDE SEQUENCE [LARGE SCALE GENOMIC DNA]</scope>
    <source>
        <strain evidence="9 10">MS-1</strain>
    </source>
</reference>
<keyword evidence="3 7" id="KW-0812">Transmembrane</keyword>
<sequence length="420" mass="48066">MIKHILKIIWNQRRSNGWIFAELLVVVGILWVMMDSLLVDKYTYYQPLGFNIDNVYKVQLGVIMPGTPGHVEDSLVTSRKGEDVLRLVGNIRQEEKVEEASLSLVGCVYTESRAWSTLYRADADTFIKAGFRQSTVTPEYFTVLRMRDKEGKELAPLVGQQAGCVISADLEREFYGEKGSARGQAIKFHPKNTDEMPVLAVSGSVRESEYKERLPFFYLIPTRDELFREIEENQPQSVDCLVRMKPGFRAEDMEAFLQGMGDRLRVNNVYVSSVVPLSEMRSQILKSREDNMKKKTALVGFMLINVFFGIIGTFWLRTQARQGEMGLRIALGSNRSQLSRLMNLEGLVLLGLTIPFLLVFILNMLYFELPDTVRLPYTWWRFAATFGGAYLLMGGMICLGIWFPIRKTRQMEPAEALHYE</sequence>
<protein>
    <recommendedName>
        <fullName evidence="8">ABC3 transporter permease C-terminal domain-containing protein</fullName>
    </recommendedName>
</protein>
<evidence type="ECO:0000259" key="8">
    <source>
        <dbReference type="Pfam" id="PF02687"/>
    </source>
</evidence>
<dbReference type="HOGENOM" id="CLU_054551_0_0_10"/>
<keyword evidence="5 7" id="KW-0472">Membrane</keyword>
<evidence type="ECO:0000256" key="3">
    <source>
        <dbReference type="ARBA" id="ARBA00022692"/>
    </source>
</evidence>
<evidence type="ECO:0000256" key="7">
    <source>
        <dbReference type="SAM" id="Phobius"/>
    </source>
</evidence>
<feature type="transmembrane region" description="Helical" evidence="7">
    <location>
        <begin position="20"/>
        <end position="39"/>
    </location>
</feature>
<keyword evidence="4 7" id="KW-1133">Transmembrane helix</keyword>
<evidence type="ECO:0000256" key="4">
    <source>
        <dbReference type="ARBA" id="ARBA00022989"/>
    </source>
</evidence>
<evidence type="ECO:0000256" key="5">
    <source>
        <dbReference type="ARBA" id="ARBA00023136"/>
    </source>
</evidence>
<feature type="transmembrane region" description="Helical" evidence="7">
    <location>
        <begin position="347"/>
        <end position="367"/>
    </location>
</feature>
<dbReference type="GO" id="GO:0005886">
    <property type="term" value="C:plasma membrane"/>
    <property type="evidence" value="ECO:0007669"/>
    <property type="project" value="UniProtKB-SubCell"/>
</dbReference>